<dbReference type="Proteomes" id="UP001239111">
    <property type="component" value="Chromosome 4"/>
</dbReference>
<proteinExistence type="predicted"/>
<sequence>MKYFFLLLYVLPNIYALDQESLFEYTKSWLHSTSKAVSGLSGAVSSFYCDHLTECCDEKSVPHDLQGLKNVLMTELYGQHIAQDIVLNAINSHINNPKPKKPLVMSFHGGNGVGKSYVSKMIARALYKKGDESSFFHFYYGLQDFPLAEKSSEYQIQLKKEVEAAVSRCERSLFVFDGVDRMPSGLLDALMPFIDCPTCKARDKKHKSIFIILTNTGSLSIQKQLSQKKEEGLSRQSTTLKDFEKYIVSDTLNNKGGLFESLLIEHHAIDFYVPFLPMEREHVQLCIEEAFQELNSTPTAQLVNRVFEELMFGPEPHNHYSNSGCKRVSQIAGRITSKLKLEL</sequence>
<comment type="caution">
    <text evidence="1">The sequence shown here is derived from an EMBL/GenBank/DDBJ whole genome shotgun (WGS) entry which is preliminary data.</text>
</comment>
<name>A0ACC2N6T6_9HYME</name>
<dbReference type="EMBL" id="CM056744">
    <property type="protein sequence ID" value="KAJ8665340.1"/>
    <property type="molecule type" value="Genomic_DNA"/>
</dbReference>
<keyword evidence="2" id="KW-1185">Reference proteome</keyword>
<protein>
    <submittedName>
        <fullName evidence="1">Uncharacterized protein</fullName>
    </submittedName>
</protein>
<accession>A0ACC2N6T6</accession>
<organism evidence="1 2">
    <name type="scientific">Eretmocerus hayati</name>
    <dbReference type="NCBI Taxonomy" id="131215"/>
    <lineage>
        <taxon>Eukaryota</taxon>
        <taxon>Metazoa</taxon>
        <taxon>Ecdysozoa</taxon>
        <taxon>Arthropoda</taxon>
        <taxon>Hexapoda</taxon>
        <taxon>Insecta</taxon>
        <taxon>Pterygota</taxon>
        <taxon>Neoptera</taxon>
        <taxon>Endopterygota</taxon>
        <taxon>Hymenoptera</taxon>
        <taxon>Apocrita</taxon>
        <taxon>Proctotrupomorpha</taxon>
        <taxon>Chalcidoidea</taxon>
        <taxon>Aphelinidae</taxon>
        <taxon>Aphelininae</taxon>
        <taxon>Eretmocerus</taxon>
    </lineage>
</organism>
<evidence type="ECO:0000313" key="2">
    <source>
        <dbReference type="Proteomes" id="UP001239111"/>
    </source>
</evidence>
<gene>
    <name evidence="1" type="ORF">QAD02_007002</name>
</gene>
<reference evidence="1" key="1">
    <citation type="submission" date="2023-04" db="EMBL/GenBank/DDBJ databases">
        <title>A chromosome-level genome assembly of the parasitoid wasp Eretmocerus hayati.</title>
        <authorList>
            <person name="Zhong Y."/>
            <person name="Liu S."/>
            <person name="Liu Y."/>
        </authorList>
    </citation>
    <scope>NUCLEOTIDE SEQUENCE</scope>
    <source>
        <strain evidence="1">ZJU_SS_LIU_2023</strain>
    </source>
</reference>
<evidence type="ECO:0000313" key="1">
    <source>
        <dbReference type="EMBL" id="KAJ8665340.1"/>
    </source>
</evidence>